<dbReference type="AlphaFoldDB" id="A0A1M4EFE8"/>
<accession>A0A1M4EFE8</accession>
<feature type="domain" description="Saccharopine dehydrogenase NADP binding" evidence="2">
    <location>
        <begin position="2"/>
        <end position="99"/>
    </location>
</feature>
<sequence>MLVLGGYGAVGREAAAAAGRVPRHPGDRRGAQPERARAVSGATAKRVDAADPDELGSALEGVTTVLMCAEIDNARVARACLERGIHYVDVSASRHVLAAIEELDDLATARGAIAALSVGLVPGVTNLLAAALSVSLVAGARGGHRDLLVGVLLGSGEQHGAAAIAWTLDGLGALGLASARTGLCLDSRLMTGLLAAAGRPRVAAVLRRPRVRDLLVKLLGKVHLGGDGFAVTVARGPARAAFSGHSQSRATGRVAALLIRDLPALPPGVRHLEQLVDPAAFLPELAAGGFELHLPS</sequence>
<dbReference type="InterPro" id="IPR036291">
    <property type="entry name" value="NAD(P)-bd_dom_sf"/>
</dbReference>
<evidence type="ECO:0000256" key="1">
    <source>
        <dbReference type="SAM" id="MobiDB-lite"/>
    </source>
</evidence>
<organism evidence="3">
    <name type="scientific">Nonomuraea gerenzanensis</name>
    <dbReference type="NCBI Taxonomy" id="93944"/>
    <lineage>
        <taxon>Bacteria</taxon>
        <taxon>Bacillati</taxon>
        <taxon>Actinomycetota</taxon>
        <taxon>Actinomycetes</taxon>
        <taxon>Streptosporangiales</taxon>
        <taxon>Streptosporangiaceae</taxon>
        <taxon>Nonomuraea</taxon>
    </lineage>
</organism>
<protein>
    <submittedName>
        <fullName evidence="3">Carboxynorspermidine dehydrogenase</fullName>
    </submittedName>
</protein>
<gene>
    <name evidence="3" type="ORF">BN4615_P6819</name>
</gene>
<dbReference type="Pfam" id="PF03435">
    <property type="entry name" value="Sacchrp_dh_NADP"/>
    <property type="match status" value="1"/>
</dbReference>
<dbReference type="Gene3D" id="3.40.50.720">
    <property type="entry name" value="NAD(P)-binding Rossmann-like Domain"/>
    <property type="match status" value="1"/>
</dbReference>
<dbReference type="InterPro" id="IPR005097">
    <property type="entry name" value="Sacchrp_dh_NADP-bd"/>
</dbReference>
<proteinExistence type="predicted"/>
<reference evidence="3" key="1">
    <citation type="submission" date="2016-04" db="EMBL/GenBank/DDBJ databases">
        <authorList>
            <person name="Evans L.H."/>
            <person name="Alamgir A."/>
            <person name="Owens N."/>
            <person name="Weber N.D."/>
            <person name="Virtaneva K."/>
            <person name="Barbian K."/>
            <person name="Babar A."/>
            <person name="Rosenke K."/>
        </authorList>
    </citation>
    <scope>NUCLEOTIDE SEQUENCE</scope>
    <source>
        <strain evidence="3">Nono1</strain>
    </source>
</reference>
<name>A0A1M4EFE8_9ACTN</name>
<dbReference type="PANTHER" id="PTHR43796:SF2">
    <property type="entry name" value="CARBOXYNORSPERMIDINE SYNTHASE"/>
    <property type="match status" value="1"/>
</dbReference>
<feature type="region of interest" description="Disordered" evidence="1">
    <location>
        <begin position="16"/>
        <end position="43"/>
    </location>
</feature>
<feature type="compositionally biased region" description="Basic and acidic residues" evidence="1">
    <location>
        <begin position="24"/>
        <end position="37"/>
    </location>
</feature>
<dbReference type="SUPFAM" id="SSF51735">
    <property type="entry name" value="NAD(P)-binding Rossmann-fold domains"/>
    <property type="match status" value="1"/>
</dbReference>
<dbReference type="PANTHER" id="PTHR43796">
    <property type="entry name" value="CARBOXYNORSPERMIDINE SYNTHASE"/>
    <property type="match status" value="1"/>
</dbReference>
<evidence type="ECO:0000259" key="2">
    <source>
        <dbReference type="Pfam" id="PF03435"/>
    </source>
</evidence>
<dbReference type="EMBL" id="LT559118">
    <property type="protein sequence ID" value="SBO97303.1"/>
    <property type="molecule type" value="Genomic_DNA"/>
</dbReference>
<evidence type="ECO:0000313" key="3">
    <source>
        <dbReference type="EMBL" id="SBO97303.1"/>
    </source>
</evidence>